<dbReference type="RefSeq" id="WP_057946309.1">
    <property type="nucleotide sequence ID" value="NZ_CP110813.1"/>
</dbReference>
<dbReference type="AlphaFoldDB" id="A0A0S2DC98"/>
<gene>
    <name evidence="1" type="ORF">GLE_0804</name>
</gene>
<accession>A0A0S2DC98</accession>
<dbReference type="Proteomes" id="UP000061569">
    <property type="component" value="Chromosome"/>
</dbReference>
<sequence>MTLRTLVATAAVSAALFASAAHARTVRFDATSLVRGNTEAAALANAKQAAVNACTAQGGSVAGQPSAKIFRVLGTDQGGGDFIVTSYEATGSVACTKEVPDGDNNQTGNF</sequence>
<evidence type="ECO:0000313" key="2">
    <source>
        <dbReference type="Proteomes" id="UP000061569"/>
    </source>
</evidence>
<dbReference type="EMBL" id="CP013140">
    <property type="protein sequence ID" value="ALN56162.1"/>
    <property type="molecule type" value="Genomic_DNA"/>
</dbReference>
<organism evidence="1 2">
    <name type="scientific">Lysobacter enzymogenes</name>
    <dbReference type="NCBI Taxonomy" id="69"/>
    <lineage>
        <taxon>Bacteria</taxon>
        <taxon>Pseudomonadati</taxon>
        <taxon>Pseudomonadota</taxon>
        <taxon>Gammaproteobacteria</taxon>
        <taxon>Lysobacterales</taxon>
        <taxon>Lysobacteraceae</taxon>
        <taxon>Lysobacter</taxon>
    </lineage>
</organism>
<proteinExistence type="predicted"/>
<evidence type="ECO:0000313" key="1">
    <source>
        <dbReference type="EMBL" id="ALN56162.1"/>
    </source>
</evidence>
<reference evidence="1 2" key="1">
    <citation type="submission" date="2015-11" db="EMBL/GenBank/DDBJ databases">
        <title>Genome sequences of Lysobacter enzymogenes strain C3 and Lysobacter antibioticus ATCC 29479.</title>
        <authorList>
            <person name="Kobayashi D.Y."/>
        </authorList>
    </citation>
    <scope>NUCLEOTIDE SEQUENCE [LARGE SCALE GENOMIC DNA]</scope>
    <source>
        <strain evidence="1 2">C3</strain>
    </source>
</reference>
<dbReference type="KEGG" id="lez:GLE_0804"/>
<name>A0A0S2DC98_LYSEN</name>
<protein>
    <submittedName>
        <fullName evidence="1">Uncharacterized protein</fullName>
    </submittedName>
</protein>
<dbReference type="PATRIC" id="fig|69.6.peg.793"/>